<dbReference type="AlphaFoldDB" id="A0A1B1YG08"/>
<gene>
    <name evidence="2" type="ORF">CSTERTH_11855</name>
</gene>
<keyword evidence="1" id="KW-0472">Membrane</keyword>
<dbReference type="EMBL" id="CP014672">
    <property type="protein sequence ID" value="ANW99680.1"/>
    <property type="molecule type" value="Genomic_DNA"/>
</dbReference>
<accession>A0A1B1YG08</accession>
<dbReference type="Proteomes" id="UP000092971">
    <property type="component" value="Chromosome"/>
</dbReference>
<evidence type="ECO:0000256" key="1">
    <source>
        <dbReference type="SAM" id="Phobius"/>
    </source>
</evidence>
<evidence type="ECO:0000313" key="3">
    <source>
        <dbReference type="Proteomes" id="UP000092971"/>
    </source>
</evidence>
<dbReference type="Pfam" id="PF19601">
    <property type="entry name" value="DUF6106"/>
    <property type="match status" value="1"/>
</dbReference>
<protein>
    <recommendedName>
        <fullName evidence="4">Bacterial Pleckstrin homology domain-containing protein</fullName>
    </recommendedName>
</protein>
<reference evidence="2 3" key="1">
    <citation type="submission" date="2016-02" db="EMBL/GenBank/DDBJ databases">
        <title>Comparison of Clostridium stercorarium subspecies using comparative genomics and transcriptomics.</title>
        <authorList>
            <person name="Schellenberg J."/>
            <person name="Thallinger G."/>
            <person name="Levin D.B."/>
            <person name="Zhang X."/>
            <person name="Alvare G."/>
            <person name="Fristensky B."/>
            <person name="Sparling R."/>
        </authorList>
    </citation>
    <scope>NUCLEOTIDE SEQUENCE [LARGE SCALE GENOMIC DNA]</scope>
    <source>
        <strain evidence="2 3">DSM 2910</strain>
    </source>
</reference>
<dbReference type="InterPro" id="IPR046088">
    <property type="entry name" value="DUF6106"/>
</dbReference>
<keyword evidence="1" id="KW-1133">Transmembrane helix</keyword>
<dbReference type="OrthoDB" id="2062630at2"/>
<sequence>MDVFIEKIVQKRKGAKDYLIIIGVIIATIILMLLVMAFIPGMSLFFLAALGYIAYLIITTRNIEYEYAVTNGDLDIDKIIAQRKRKRIFSANCKDFEIVAKVKSPHFSNHYKNYKNQLDCTSSIDNENVYFIALNYNNEQTVVYFEPNEKMLNNFKTYIPRKVFID</sequence>
<name>A0A1B1YG08_THEST</name>
<feature type="transmembrane region" description="Helical" evidence="1">
    <location>
        <begin position="45"/>
        <end position="63"/>
    </location>
</feature>
<dbReference type="RefSeq" id="WP_015360109.1">
    <property type="nucleotide sequence ID" value="NZ_CP014672.1"/>
</dbReference>
<evidence type="ECO:0008006" key="4">
    <source>
        <dbReference type="Google" id="ProtNLM"/>
    </source>
</evidence>
<keyword evidence="1" id="KW-0812">Transmembrane</keyword>
<evidence type="ECO:0000313" key="2">
    <source>
        <dbReference type="EMBL" id="ANW99680.1"/>
    </source>
</evidence>
<organism evidence="2 3">
    <name type="scientific">Thermoclostridium stercorarium subsp. thermolacticum DSM 2910</name>
    <dbReference type="NCBI Taxonomy" id="1121336"/>
    <lineage>
        <taxon>Bacteria</taxon>
        <taxon>Bacillati</taxon>
        <taxon>Bacillota</taxon>
        <taxon>Clostridia</taxon>
        <taxon>Eubacteriales</taxon>
        <taxon>Oscillospiraceae</taxon>
        <taxon>Thermoclostridium</taxon>
    </lineage>
</organism>
<feature type="transmembrane region" description="Helical" evidence="1">
    <location>
        <begin position="18"/>
        <end position="39"/>
    </location>
</feature>
<proteinExistence type="predicted"/>